<dbReference type="Gene3D" id="1.20.140.10">
    <property type="entry name" value="Butyryl-CoA Dehydrogenase, subunit A, domain 3"/>
    <property type="match status" value="1"/>
</dbReference>
<dbReference type="SUPFAM" id="SSF56645">
    <property type="entry name" value="Acyl-CoA dehydrogenase NM domain-like"/>
    <property type="match status" value="1"/>
</dbReference>
<evidence type="ECO:0000256" key="3">
    <source>
        <dbReference type="ARBA" id="ARBA00022630"/>
    </source>
</evidence>
<dbReference type="PANTHER" id="PTHR43884">
    <property type="entry name" value="ACYL-COA DEHYDROGENASE"/>
    <property type="match status" value="1"/>
</dbReference>
<dbReference type="PANTHER" id="PTHR43884:SF20">
    <property type="entry name" value="ACYL-COA DEHYDROGENASE FADE28"/>
    <property type="match status" value="1"/>
</dbReference>
<dbReference type="InterPro" id="IPR009075">
    <property type="entry name" value="AcylCo_DH/oxidase_C"/>
</dbReference>
<accession>A0ABW3TCK3</accession>
<dbReference type="RefSeq" id="WP_380791035.1">
    <property type="nucleotide sequence ID" value="NZ_JBHTKR010000003.1"/>
</dbReference>
<dbReference type="InterPro" id="IPR036250">
    <property type="entry name" value="AcylCo_DH-like_C"/>
</dbReference>
<keyword evidence="3" id="KW-0285">Flavoprotein</keyword>
<evidence type="ECO:0000313" key="9">
    <source>
        <dbReference type="Proteomes" id="UP001597151"/>
    </source>
</evidence>
<evidence type="ECO:0000256" key="2">
    <source>
        <dbReference type="ARBA" id="ARBA00009347"/>
    </source>
</evidence>
<dbReference type="Gene3D" id="2.40.110.10">
    <property type="entry name" value="Butyryl-CoA Dehydrogenase, subunit A, domain 2"/>
    <property type="match status" value="1"/>
</dbReference>
<dbReference type="GO" id="GO:0016491">
    <property type="term" value="F:oxidoreductase activity"/>
    <property type="evidence" value="ECO:0007669"/>
    <property type="project" value="UniProtKB-KW"/>
</dbReference>
<keyword evidence="5 8" id="KW-0560">Oxidoreductase</keyword>
<dbReference type="InterPro" id="IPR037069">
    <property type="entry name" value="AcylCoA_DH/ox_N_sf"/>
</dbReference>
<dbReference type="SUPFAM" id="SSF47203">
    <property type="entry name" value="Acyl-CoA dehydrogenase C-terminal domain-like"/>
    <property type="match status" value="1"/>
</dbReference>
<evidence type="ECO:0000256" key="4">
    <source>
        <dbReference type="ARBA" id="ARBA00022827"/>
    </source>
</evidence>
<gene>
    <name evidence="8" type="ORF">ACFQ3C_09575</name>
</gene>
<evidence type="ECO:0000259" key="7">
    <source>
        <dbReference type="Pfam" id="PF02771"/>
    </source>
</evidence>
<keyword evidence="9" id="KW-1185">Reference proteome</keyword>
<evidence type="ECO:0000256" key="5">
    <source>
        <dbReference type="ARBA" id="ARBA00023002"/>
    </source>
</evidence>
<feature type="domain" description="Acyl-CoA dehydrogenase/oxidase N-terminal" evidence="7">
    <location>
        <begin position="8"/>
        <end position="103"/>
    </location>
</feature>
<protein>
    <submittedName>
        <fullName evidence="8">Acyl-CoA dehydrogenase family protein</fullName>
        <ecNumber evidence="8">1.-.-.-</ecNumber>
    </submittedName>
</protein>
<dbReference type="InterPro" id="IPR013786">
    <property type="entry name" value="AcylCoA_DH/ox_N"/>
</dbReference>
<dbReference type="CDD" id="cd00567">
    <property type="entry name" value="ACAD"/>
    <property type="match status" value="1"/>
</dbReference>
<dbReference type="InterPro" id="IPR009100">
    <property type="entry name" value="AcylCoA_DH/oxidase_NM_dom_sf"/>
</dbReference>
<feature type="domain" description="Acyl-CoA dehydrogenase/oxidase C-terminal" evidence="6">
    <location>
        <begin position="227"/>
        <end position="373"/>
    </location>
</feature>
<evidence type="ECO:0000259" key="6">
    <source>
        <dbReference type="Pfam" id="PF00441"/>
    </source>
</evidence>
<dbReference type="EMBL" id="JBHTKR010000003">
    <property type="protein sequence ID" value="MFD1194919.1"/>
    <property type="molecule type" value="Genomic_DNA"/>
</dbReference>
<reference evidence="9" key="1">
    <citation type="journal article" date="2019" name="Int. J. Syst. Evol. Microbiol.">
        <title>The Global Catalogue of Microorganisms (GCM) 10K type strain sequencing project: providing services to taxonomists for standard genome sequencing and annotation.</title>
        <authorList>
            <consortium name="The Broad Institute Genomics Platform"/>
            <consortium name="The Broad Institute Genome Sequencing Center for Infectious Disease"/>
            <person name="Wu L."/>
            <person name="Ma J."/>
        </authorList>
    </citation>
    <scope>NUCLEOTIDE SEQUENCE [LARGE SCALE GENOMIC DNA]</scope>
    <source>
        <strain evidence="9">CCUG 55328</strain>
    </source>
</reference>
<dbReference type="Proteomes" id="UP001597151">
    <property type="component" value="Unassembled WGS sequence"/>
</dbReference>
<dbReference type="Pfam" id="PF00441">
    <property type="entry name" value="Acyl-CoA_dh_1"/>
    <property type="match status" value="1"/>
</dbReference>
<sequence length="377" mass="38907">MTQSLLETEDEVMLRDAARGFLADASPVSALRANRDAGRAHDPALWTEMAQMGWTGVLVPEDAGGADMGHRAAGILAEEMGQVLAASPFLSTAVIAASVLRDAGPRATGALQAIATGQATYALALDEGPKFAPAATALRAERQGNAFRLSGTKAFVADGTTAGRILVLARTSGAPGDPAGLTLFDIDANRAGLDRQALSTIDSRDHARLVFDGVEATGDDIIGDLDNGFATLRPGLQAGQAALAAELTGLAAGAAAITLGYLKDRRQFDRTIGSFQALQHRAAHLWSEIEVTASAIANAGRVLDHTPADAGLAVSLAKARAAQTAKLAVSEAVQMHGGIGMTDAHDIGFFMKRARVGAEWLGDYGHHAAVIAAARGF</sequence>
<evidence type="ECO:0000313" key="8">
    <source>
        <dbReference type="EMBL" id="MFD1194919.1"/>
    </source>
</evidence>
<comment type="cofactor">
    <cofactor evidence="1">
        <name>FAD</name>
        <dbReference type="ChEBI" id="CHEBI:57692"/>
    </cofactor>
</comment>
<comment type="similarity">
    <text evidence="2">Belongs to the acyl-CoA dehydrogenase family.</text>
</comment>
<evidence type="ECO:0000256" key="1">
    <source>
        <dbReference type="ARBA" id="ARBA00001974"/>
    </source>
</evidence>
<comment type="caution">
    <text evidence="8">The sequence shown here is derived from an EMBL/GenBank/DDBJ whole genome shotgun (WGS) entry which is preliminary data.</text>
</comment>
<dbReference type="InterPro" id="IPR046373">
    <property type="entry name" value="Acyl-CoA_Oxase/DH_mid-dom_sf"/>
</dbReference>
<keyword evidence="4" id="KW-0274">FAD</keyword>
<proteinExistence type="inferred from homology"/>
<dbReference type="Gene3D" id="1.10.540.10">
    <property type="entry name" value="Acyl-CoA dehydrogenase/oxidase, N-terminal domain"/>
    <property type="match status" value="1"/>
</dbReference>
<organism evidence="8 9">
    <name type="scientific">Seohaeicola saemankumensis</name>
    <dbReference type="NCBI Taxonomy" id="481181"/>
    <lineage>
        <taxon>Bacteria</taxon>
        <taxon>Pseudomonadati</taxon>
        <taxon>Pseudomonadota</taxon>
        <taxon>Alphaproteobacteria</taxon>
        <taxon>Rhodobacterales</taxon>
        <taxon>Roseobacteraceae</taxon>
        <taxon>Seohaeicola</taxon>
    </lineage>
</organism>
<name>A0ABW3TCK3_9RHOB</name>
<dbReference type="Pfam" id="PF02771">
    <property type="entry name" value="Acyl-CoA_dh_N"/>
    <property type="match status" value="1"/>
</dbReference>
<dbReference type="EC" id="1.-.-.-" evidence="8"/>